<protein>
    <submittedName>
        <fullName evidence="2">Uncharacterized protein</fullName>
    </submittedName>
</protein>
<keyword evidence="3" id="KW-1185">Reference proteome</keyword>
<dbReference type="EMBL" id="JBJUIK010000012">
    <property type="protein sequence ID" value="KAL3509409.1"/>
    <property type="molecule type" value="Genomic_DNA"/>
</dbReference>
<accession>A0ABD2YTE9</accession>
<reference evidence="2 3" key="1">
    <citation type="submission" date="2024-11" db="EMBL/GenBank/DDBJ databases">
        <title>A near-complete genome assembly of Cinchona calisaya.</title>
        <authorList>
            <person name="Lian D.C."/>
            <person name="Zhao X.W."/>
            <person name="Wei L."/>
        </authorList>
    </citation>
    <scope>NUCLEOTIDE SEQUENCE [LARGE SCALE GENOMIC DNA]</scope>
    <source>
        <tissue evidence="2">Nenye</tissue>
    </source>
</reference>
<proteinExistence type="predicted"/>
<comment type="caution">
    <text evidence="2">The sequence shown here is derived from an EMBL/GenBank/DDBJ whole genome shotgun (WGS) entry which is preliminary data.</text>
</comment>
<dbReference type="Proteomes" id="UP001630127">
    <property type="component" value="Unassembled WGS sequence"/>
</dbReference>
<sequence length="89" mass="9654">MAKSCPPLPPNMDTLSIAKTIIDLQLRVLDPQCQSHQLNLLKRTPPSPSMVGGEGSGKEDFPIGMESEALVLVVEEALILEKRLLLFSG</sequence>
<evidence type="ECO:0000313" key="3">
    <source>
        <dbReference type="Proteomes" id="UP001630127"/>
    </source>
</evidence>
<evidence type="ECO:0000256" key="1">
    <source>
        <dbReference type="SAM" id="MobiDB-lite"/>
    </source>
</evidence>
<evidence type="ECO:0000313" key="2">
    <source>
        <dbReference type="EMBL" id="KAL3509409.1"/>
    </source>
</evidence>
<dbReference type="AlphaFoldDB" id="A0ABD2YTE9"/>
<feature type="region of interest" description="Disordered" evidence="1">
    <location>
        <begin position="39"/>
        <end position="59"/>
    </location>
</feature>
<gene>
    <name evidence="2" type="ORF">ACH5RR_028810</name>
</gene>
<organism evidence="2 3">
    <name type="scientific">Cinchona calisaya</name>
    <dbReference type="NCBI Taxonomy" id="153742"/>
    <lineage>
        <taxon>Eukaryota</taxon>
        <taxon>Viridiplantae</taxon>
        <taxon>Streptophyta</taxon>
        <taxon>Embryophyta</taxon>
        <taxon>Tracheophyta</taxon>
        <taxon>Spermatophyta</taxon>
        <taxon>Magnoliopsida</taxon>
        <taxon>eudicotyledons</taxon>
        <taxon>Gunneridae</taxon>
        <taxon>Pentapetalae</taxon>
        <taxon>asterids</taxon>
        <taxon>lamiids</taxon>
        <taxon>Gentianales</taxon>
        <taxon>Rubiaceae</taxon>
        <taxon>Cinchonoideae</taxon>
        <taxon>Cinchoneae</taxon>
        <taxon>Cinchona</taxon>
    </lineage>
</organism>
<name>A0ABD2YTE9_9GENT</name>